<evidence type="ECO:0000256" key="9">
    <source>
        <dbReference type="HAMAP-Rule" id="MF_01014"/>
    </source>
</evidence>
<dbReference type="PANTHER" id="PTHR43090:SF2">
    <property type="entry name" value="1-(5-PHOSPHORIBOSYL)-5-[(5-PHOSPHORIBOSYLAMINO)METHYLIDENEAMINO] IMIDAZOLE-4-CARBOXAMIDE ISOMERASE"/>
    <property type="match status" value="1"/>
</dbReference>
<organism evidence="12 13">
    <name type="scientific">Candidatus Pantoea edessiphila</name>
    <dbReference type="NCBI Taxonomy" id="2044610"/>
    <lineage>
        <taxon>Bacteria</taxon>
        <taxon>Pseudomonadati</taxon>
        <taxon>Pseudomonadota</taxon>
        <taxon>Gammaproteobacteria</taxon>
        <taxon>Enterobacterales</taxon>
        <taxon>Erwiniaceae</taxon>
        <taxon>Pantoea</taxon>
    </lineage>
</organism>
<evidence type="ECO:0000256" key="2">
    <source>
        <dbReference type="ARBA" id="ARBA00004496"/>
    </source>
</evidence>
<proteinExistence type="inferred from homology"/>
<dbReference type="GO" id="GO:0000162">
    <property type="term" value="P:L-tryptophan biosynthetic process"/>
    <property type="evidence" value="ECO:0007669"/>
    <property type="project" value="TreeGrafter"/>
</dbReference>
<reference evidence="12 13" key="1">
    <citation type="journal article" date="2018" name="Genome Biol. Evol.">
        <title>Cladogenesis and Genomic Streamlining in Extracellular Endosymbionts of Tropical Stink Bugs.</title>
        <authorList>
            <person name="Otero-Bravo A."/>
            <person name="Goffredi S."/>
            <person name="Sabree Z.L."/>
        </authorList>
    </citation>
    <scope>NUCLEOTIDE SEQUENCE [LARGE SCALE GENOMIC DNA]</scope>
    <source>
        <strain evidence="12 13">SoET</strain>
    </source>
</reference>
<dbReference type="GO" id="GO:0005737">
    <property type="term" value="C:cytoplasm"/>
    <property type="evidence" value="ECO:0007669"/>
    <property type="project" value="UniProtKB-SubCell"/>
</dbReference>
<evidence type="ECO:0000256" key="8">
    <source>
        <dbReference type="ARBA" id="ARBA00023235"/>
    </source>
</evidence>
<gene>
    <name evidence="9 12" type="primary">hisA</name>
    <name evidence="12" type="ORF">CRV11_00560</name>
</gene>
<dbReference type="AlphaFoldDB" id="A0A2P5SYK5"/>
<dbReference type="Proteomes" id="UP000296034">
    <property type="component" value="Unassembled WGS sequence"/>
</dbReference>
<dbReference type="Gene3D" id="3.20.20.70">
    <property type="entry name" value="Aldolase class I"/>
    <property type="match status" value="1"/>
</dbReference>
<dbReference type="InterPro" id="IPR013785">
    <property type="entry name" value="Aldolase_TIM"/>
</dbReference>
<dbReference type="GO" id="GO:0003949">
    <property type="term" value="F:1-(5-phosphoribosyl)-5-[(5-phosphoribosylamino)methylideneamino]imidazole-4-carboxamide isomerase activity"/>
    <property type="evidence" value="ECO:0007669"/>
    <property type="project" value="UniProtKB-UniRule"/>
</dbReference>
<keyword evidence="6 9" id="KW-0028">Amino-acid biosynthesis</keyword>
<dbReference type="RefSeq" id="WP_136131413.1">
    <property type="nucleotide sequence ID" value="NZ_PDKS01000001.1"/>
</dbReference>
<dbReference type="SUPFAM" id="SSF51366">
    <property type="entry name" value="Ribulose-phoshate binding barrel"/>
    <property type="match status" value="1"/>
</dbReference>
<protein>
    <recommendedName>
        <fullName evidence="9 11">1-(5-phosphoribosyl)-5-[(5-phosphoribosylamino)methylideneamino] imidazole-4-carboxamide isomerase</fullName>
        <ecNumber evidence="9 11">5.3.1.16</ecNumber>
    </recommendedName>
    <alternativeName>
        <fullName evidence="9">Phosphoribosylformimino-5-aminoimidazole carboxamide ribotide isomerase</fullName>
    </alternativeName>
</protein>
<evidence type="ECO:0000256" key="6">
    <source>
        <dbReference type="ARBA" id="ARBA00022605"/>
    </source>
</evidence>
<keyword evidence="5 9" id="KW-0963">Cytoplasm</keyword>
<name>A0A2P5SYK5_9GAMM</name>
<evidence type="ECO:0000256" key="5">
    <source>
        <dbReference type="ARBA" id="ARBA00022490"/>
    </source>
</evidence>
<evidence type="ECO:0000313" key="13">
    <source>
        <dbReference type="Proteomes" id="UP000296034"/>
    </source>
</evidence>
<evidence type="ECO:0000256" key="11">
    <source>
        <dbReference type="RuleBase" id="RU003658"/>
    </source>
</evidence>
<dbReference type="CDD" id="cd04732">
    <property type="entry name" value="HisA"/>
    <property type="match status" value="1"/>
</dbReference>
<dbReference type="FunFam" id="3.20.20.70:FF:000009">
    <property type="entry name" value="1-(5-phosphoribosyl)-5-[(5-phosphoribosylamino)methylideneamino] imidazole-4-carboxamide isomerase"/>
    <property type="match status" value="1"/>
</dbReference>
<dbReference type="InterPro" id="IPR044524">
    <property type="entry name" value="Isoase_HisA-like"/>
</dbReference>
<dbReference type="HAMAP" id="MF_01014">
    <property type="entry name" value="HisA"/>
    <property type="match status" value="1"/>
</dbReference>
<keyword evidence="7 9" id="KW-0368">Histidine biosynthesis</keyword>
<evidence type="ECO:0000256" key="10">
    <source>
        <dbReference type="RuleBase" id="RU003657"/>
    </source>
</evidence>
<evidence type="ECO:0000256" key="4">
    <source>
        <dbReference type="ARBA" id="ARBA00009667"/>
    </source>
</evidence>
<dbReference type="InterPro" id="IPR006063">
    <property type="entry name" value="HisA_bact_arch"/>
</dbReference>
<feature type="active site" description="Proton donor" evidence="9">
    <location>
        <position position="129"/>
    </location>
</feature>
<dbReference type="EMBL" id="PDKS01000001">
    <property type="protein sequence ID" value="PPI87416.1"/>
    <property type="molecule type" value="Genomic_DNA"/>
</dbReference>
<dbReference type="InterPro" id="IPR006062">
    <property type="entry name" value="His_biosynth"/>
</dbReference>
<dbReference type="EC" id="5.3.1.16" evidence="9 11"/>
<comment type="pathway">
    <text evidence="3 9 11">Amino-acid biosynthesis; L-histidine biosynthesis; L-histidine from 5-phospho-alpha-D-ribose 1-diphosphate: step 4/9.</text>
</comment>
<evidence type="ECO:0000256" key="7">
    <source>
        <dbReference type="ARBA" id="ARBA00023102"/>
    </source>
</evidence>
<dbReference type="Pfam" id="PF00977">
    <property type="entry name" value="His_biosynth"/>
    <property type="match status" value="1"/>
</dbReference>
<dbReference type="UniPathway" id="UPA00031">
    <property type="reaction ID" value="UER00009"/>
</dbReference>
<evidence type="ECO:0000313" key="12">
    <source>
        <dbReference type="EMBL" id="PPI87416.1"/>
    </source>
</evidence>
<comment type="catalytic activity">
    <reaction evidence="1 9 11">
        <text>1-(5-phospho-beta-D-ribosyl)-5-[(5-phospho-beta-D-ribosylamino)methylideneamino]imidazole-4-carboxamide = 5-[(5-phospho-1-deoxy-D-ribulos-1-ylimino)methylamino]-1-(5-phospho-beta-D-ribosyl)imidazole-4-carboxamide</text>
        <dbReference type="Rhea" id="RHEA:15469"/>
        <dbReference type="ChEBI" id="CHEBI:58435"/>
        <dbReference type="ChEBI" id="CHEBI:58525"/>
        <dbReference type="EC" id="5.3.1.16"/>
    </reaction>
</comment>
<dbReference type="NCBIfam" id="TIGR00007">
    <property type="entry name" value="1-(5-phosphoribosyl)-5-[(5-phosphoribosylamino)methylideneamino]imidazole-4-carboxamide isomerase"/>
    <property type="match status" value="1"/>
</dbReference>
<comment type="caution">
    <text evidence="12">The sequence shown here is derived from an EMBL/GenBank/DDBJ whole genome shotgun (WGS) entry which is preliminary data.</text>
</comment>
<accession>A0A2P5SYK5</accession>
<comment type="similarity">
    <text evidence="4 9 10">Belongs to the HisA/HisF family.</text>
</comment>
<comment type="subcellular location">
    <subcellularLocation>
        <location evidence="2 9 11">Cytoplasm</location>
    </subcellularLocation>
</comment>
<dbReference type="PANTHER" id="PTHR43090">
    <property type="entry name" value="1-(5-PHOSPHORIBOSYL)-5-[(5-PHOSPHORIBOSYLAMINO)METHYLIDENEAMINO] IMIDAZOLE-4-CARBOXAMIDE ISOMERASE"/>
    <property type="match status" value="1"/>
</dbReference>
<keyword evidence="8 9" id="KW-0413">Isomerase</keyword>
<dbReference type="GO" id="GO:0000105">
    <property type="term" value="P:L-histidine biosynthetic process"/>
    <property type="evidence" value="ECO:0007669"/>
    <property type="project" value="UniProtKB-UniRule"/>
</dbReference>
<dbReference type="OrthoDB" id="9807749at2"/>
<feature type="active site" description="Proton acceptor" evidence="9">
    <location>
        <position position="7"/>
    </location>
</feature>
<evidence type="ECO:0000256" key="3">
    <source>
        <dbReference type="ARBA" id="ARBA00005133"/>
    </source>
</evidence>
<dbReference type="InterPro" id="IPR023016">
    <property type="entry name" value="HisA/PriA"/>
</dbReference>
<sequence length="245" mass="27598">MIIPALDLIKGNVVRLYQGNYHKKINYKINPLIYIKKYIEQDAEIINLIDLDGTQDPNKRQINLLKNLLGSINIVTQIGGGIRTSHDIEILLNAGATRVIIGSMAVQNFEEVKTWFINFGSEHIVLAVDIKIDANNFKRVATNGWQRISKINLEYIIEKFKSVGLQHVLCTDIDRDGTLIGPNIKLYQEITTKFPDITFQASGGISSLNDVALLRNSGVKSVVIGRALLEDKFTFSEAKRCWQKE</sequence>
<evidence type="ECO:0000256" key="1">
    <source>
        <dbReference type="ARBA" id="ARBA00000901"/>
    </source>
</evidence>
<dbReference type="InterPro" id="IPR011060">
    <property type="entry name" value="RibuloseP-bd_barrel"/>
</dbReference>